<evidence type="ECO:0000313" key="2">
    <source>
        <dbReference type="EMBL" id="RQP26880.1"/>
    </source>
</evidence>
<evidence type="ECO:0000256" key="1">
    <source>
        <dbReference type="SAM" id="MobiDB-lite"/>
    </source>
</evidence>
<feature type="region of interest" description="Disordered" evidence="1">
    <location>
        <begin position="16"/>
        <end position="47"/>
    </location>
</feature>
<reference evidence="2 3" key="1">
    <citation type="submission" date="2018-08" db="EMBL/GenBank/DDBJ databases">
        <authorList>
            <person name="Khan S.A."/>
            <person name="Jeon C.O."/>
            <person name="Chun B.H."/>
            <person name="Jeong S.E."/>
        </authorList>
    </citation>
    <scope>NUCLEOTIDE SEQUENCE [LARGE SCALE GENOMIC DNA]</scope>
    <source>
        <strain evidence="2 3">S-16</strain>
    </source>
</reference>
<dbReference type="Proteomes" id="UP000267464">
    <property type="component" value="Unassembled WGS sequence"/>
</dbReference>
<name>A0A3N7HWV4_9BURK</name>
<feature type="compositionally biased region" description="Low complexity" evidence="1">
    <location>
        <begin position="16"/>
        <end position="43"/>
    </location>
</feature>
<dbReference type="EMBL" id="QUSW01000001">
    <property type="protein sequence ID" value="RQP26880.1"/>
    <property type="molecule type" value="Genomic_DNA"/>
</dbReference>
<gene>
    <name evidence="2" type="ORF">DZC73_05650</name>
</gene>
<dbReference type="OrthoDB" id="8592283at2"/>
<keyword evidence="3" id="KW-1185">Reference proteome</keyword>
<organism evidence="2 3">
    <name type="scientific">Piscinibacter terrae</name>
    <dbReference type="NCBI Taxonomy" id="2496871"/>
    <lineage>
        <taxon>Bacteria</taxon>
        <taxon>Pseudomonadati</taxon>
        <taxon>Pseudomonadota</taxon>
        <taxon>Betaproteobacteria</taxon>
        <taxon>Burkholderiales</taxon>
        <taxon>Sphaerotilaceae</taxon>
        <taxon>Piscinibacter</taxon>
    </lineage>
</organism>
<dbReference type="AlphaFoldDB" id="A0A3N7HWV4"/>
<evidence type="ECO:0000313" key="3">
    <source>
        <dbReference type="Proteomes" id="UP000267464"/>
    </source>
</evidence>
<reference evidence="2 3" key="2">
    <citation type="submission" date="2018-12" db="EMBL/GenBank/DDBJ databases">
        <title>Rhizobacter gummiphilus sp. nov., a rubber-degrading bacterium isolated from the soil of a botanical garden in Japan.</title>
        <authorList>
            <person name="Shunsuke S.S."/>
        </authorList>
    </citation>
    <scope>NUCLEOTIDE SEQUENCE [LARGE SCALE GENOMIC DNA]</scope>
    <source>
        <strain evidence="2 3">S-16</strain>
    </source>
</reference>
<proteinExistence type="predicted"/>
<accession>A0A3N7HWV4</accession>
<comment type="caution">
    <text evidence="2">The sequence shown here is derived from an EMBL/GenBank/DDBJ whole genome shotgun (WGS) entry which is preliminary data.</text>
</comment>
<protein>
    <submittedName>
        <fullName evidence="2">Uncharacterized protein</fullName>
    </submittedName>
</protein>
<sequence>MPLALALSAPALAASSAASSASDSVTTSVGSISGSFQRSSDSSSDNKVADGEYKVIEMAAVPDEAGKVRMKLQAMGTTTGDKEFVLLLPQEAVERGHVRVGGVVTARTRDYGYEFASLHDDKPFFLVLADEWFKELQSRPVAL</sequence>